<reference evidence="9 10" key="1">
    <citation type="submission" date="2024-06" db="EMBL/GenBank/DDBJ databases">
        <title>A chromosome level genome sequence of Diviner's sage (Salvia divinorum).</title>
        <authorList>
            <person name="Ford S.A."/>
            <person name="Ro D.-K."/>
            <person name="Ness R.W."/>
            <person name="Phillips M.A."/>
        </authorList>
    </citation>
    <scope>NUCLEOTIDE SEQUENCE [LARGE SCALE GENOMIC DNA]</scope>
    <source>
        <strain evidence="9">SAF-2024a</strain>
        <tissue evidence="9">Leaf</tissue>
    </source>
</reference>
<evidence type="ECO:0000256" key="5">
    <source>
        <dbReference type="ARBA" id="ARBA00022989"/>
    </source>
</evidence>
<dbReference type="PANTHER" id="PTHR32285">
    <property type="entry name" value="PROTEIN TRICHOME BIREFRINGENCE-LIKE 9-RELATED"/>
    <property type="match status" value="1"/>
</dbReference>
<name>A0ABD1GHH3_SALDI</name>
<dbReference type="InterPro" id="IPR029962">
    <property type="entry name" value="TBL"/>
</dbReference>
<feature type="domain" description="Trichome birefringence-like C-terminal" evidence="7">
    <location>
        <begin position="160"/>
        <end position="447"/>
    </location>
</feature>
<keyword evidence="4" id="KW-0735">Signal-anchor</keyword>
<evidence type="ECO:0000256" key="1">
    <source>
        <dbReference type="ARBA" id="ARBA00004167"/>
    </source>
</evidence>
<comment type="caution">
    <text evidence="9">The sequence shown here is derived from an EMBL/GenBank/DDBJ whole genome shotgun (WGS) entry which is preliminary data.</text>
</comment>
<evidence type="ECO:0000313" key="10">
    <source>
        <dbReference type="Proteomes" id="UP001567538"/>
    </source>
</evidence>
<dbReference type="Proteomes" id="UP001567538">
    <property type="component" value="Unassembled WGS sequence"/>
</dbReference>
<feature type="domain" description="Trichome birefringence-like N-terminal" evidence="8">
    <location>
        <begin position="105"/>
        <end position="158"/>
    </location>
</feature>
<dbReference type="Pfam" id="PF14416">
    <property type="entry name" value="PMR5N"/>
    <property type="match status" value="1"/>
</dbReference>
<dbReference type="PANTHER" id="PTHR32285:SF7">
    <property type="entry name" value="PROTEIN TRICHOME BIREFRINGENCE-LIKE 3"/>
    <property type="match status" value="1"/>
</dbReference>
<comment type="subcellular location">
    <subcellularLocation>
        <location evidence="1">Membrane</location>
        <topology evidence="1">Single-pass membrane protein</topology>
    </subcellularLocation>
</comment>
<keyword evidence="3" id="KW-0812">Transmembrane</keyword>
<gene>
    <name evidence="9" type="primary">TBL3</name>
    <name evidence="9" type="ORF">AAHA92_20527</name>
</gene>
<evidence type="ECO:0000256" key="3">
    <source>
        <dbReference type="ARBA" id="ARBA00022692"/>
    </source>
</evidence>
<keyword evidence="10" id="KW-1185">Reference proteome</keyword>
<evidence type="ECO:0000313" key="9">
    <source>
        <dbReference type="EMBL" id="KAL1543567.1"/>
    </source>
</evidence>
<dbReference type="EMBL" id="JBEAFC010000008">
    <property type="protein sequence ID" value="KAL1543567.1"/>
    <property type="molecule type" value="Genomic_DNA"/>
</dbReference>
<accession>A0ABD1GHH3</accession>
<protein>
    <submittedName>
        <fullName evidence="9">Transducin (Beta)-like 3, variant 2</fullName>
    </submittedName>
</protein>
<dbReference type="AlphaFoldDB" id="A0ABD1GHH3"/>
<keyword evidence="6" id="KW-0472">Membrane</keyword>
<organism evidence="9 10">
    <name type="scientific">Salvia divinorum</name>
    <name type="common">Maria pastora</name>
    <name type="synonym">Diviner's sage</name>
    <dbReference type="NCBI Taxonomy" id="28513"/>
    <lineage>
        <taxon>Eukaryota</taxon>
        <taxon>Viridiplantae</taxon>
        <taxon>Streptophyta</taxon>
        <taxon>Embryophyta</taxon>
        <taxon>Tracheophyta</taxon>
        <taxon>Spermatophyta</taxon>
        <taxon>Magnoliopsida</taxon>
        <taxon>eudicotyledons</taxon>
        <taxon>Gunneridae</taxon>
        <taxon>Pentapetalae</taxon>
        <taxon>asterids</taxon>
        <taxon>lamiids</taxon>
        <taxon>Lamiales</taxon>
        <taxon>Lamiaceae</taxon>
        <taxon>Nepetoideae</taxon>
        <taxon>Mentheae</taxon>
        <taxon>Salviinae</taxon>
        <taxon>Salvia</taxon>
        <taxon>Salvia subgen. Calosphace</taxon>
    </lineage>
</organism>
<evidence type="ECO:0000259" key="7">
    <source>
        <dbReference type="Pfam" id="PF13839"/>
    </source>
</evidence>
<evidence type="ECO:0000256" key="2">
    <source>
        <dbReference type="ARBA" id="ARBA00007727"/>
    </source>
</evidence>
<evidence type="ECO:0000256" key="4">
    <source>
        <dbReference type="ARBA" id="ARBA00022968"/>
    </source>
</evidence>
<sequence length="452" mass="52108">MGMPKPPRGKLPLSILAITVCALAFLVLLYTESITFFSPTSIFRPKPCARRYAAKKAATGNYSRERLSHEVYDDLYPPFSSMAEKRKVAAALRRATDDRFEFDPKECSLNQGKWVFNRTNKPLYTDTSCPYLDRQVSCVKNGKRDLDYQKWEWKPDDCILPRFDPKTALLKLQGKRIMFVGDSLQRGQWQSLVCLVESVIPQGEKSMKRGRMHNVFKAKQYNTTIEFYWAPFLVESNSDLHIIADPKKRILRVDSVEKHAEHWTNVDILVFNTYVWWMSGLKIKSLWGSFGNGEEGFQELDASVSYTLGLKTWANWVDSNINPNKTKVFFTTMSPTHQRSADWGNEKGIKCFNETKPIRNKWHWGTGSDRRIMSAVVDVVGKMKTPVTMLNVTQLSEYRIDAHSSIYTESGGRLLTDEEKKDPLHHADCIHWCLPGVPDTWNRILYAHLLYV</sequence>
<evidence type="ECO:0000259" key="8">
    <source>
        <dbReference type="Pfam" id="PF14416"/>
    </source>
</evidence>
<evidence type="ECO:0000256" key="6">
    <source>
        <dbReference type="ARBA" id="ARBA00023136"/>
    </source>
</evidence>
<comment type="similarity">
    <text evidence="2">Belongs to the PC-esterase family. TBL subfamily.</text>
</comment>
<proteinExistence type="inferred from homology"/>
<keyword evidence="5" id="KW-1133">Transmembrane helix</keyword>
<dbReference type="GO" id="GO:0016020">
    <property type="term" value="C:membrane"/>
    <property type="evidence" value="ECO:0007669"/>
    <property type="project" value="UniProtKB-SubCell"/>
</dbReference>
<dbReference type="Pfam" id="PF13839">
    <property type="entry name" value="PC-Esterase"/>
    <property type="match status" value="1"/>
</dbReference>
<dbReference type="InterPro" id="IPR025846">
    <property type="entry name" value="TBL_N"/>
</dbReference>
<dbReference type="InterPro" id="IPR026057">
    <property type="entry name" value="TBL_C"/>
</dbReference>